<dbReference type="InterPro" id="IPR009936">
    <property type="entry name" value="DUF1468"/>
</dbReference>
<reference evidence="3 4" key="1">
    <citation type="submission" date="2016-02" db="EMBL/GenBank/DDBJ databases">
        <title>Genome sequence of Moorella mulderi DSM 14980.</title>
        <authorList>
            <person name="Poehlein A."/>
            <person name="Daniel R."/>
        </authorList>
    </citation>
    <scope>NUCLEOTIDE SEQUENCE [LARGE SCALE GENOMIC DNA]</scope>
    <source>
        <strain evidence="3 4">DSM 14980</strain>
    </source>
</reference>
<dbReference type="AlphaFoldDB" id="A0A151ATV9"/>
<accession>A0A151ATV9</accession>
<organism evidence="3 4">
    <name type="scientific">Moorella mulderi DSM 14980</name>
    <dbReference type="NCBI Taxonomy" id="1122241"/>
    <lineage>
        <taxon>Bacteria</taxon>
        <taxon>Bacillati</taxon>
        <taxon>Bacillota</taxon>
        <taxon>Clostridia</taxon>
        <taxon>Neomoorellales</taxon>
        <taxon>Neomoorellaceae</taxon>
        <taxon>Neomoorella</taxon>
    </lineage>
</organism>
<evidence type="ECO:0000313" key="3">
    <source>
        <dbReference type="EMBL" id="KYH31033.1"/>
    </source>
</evidence>
<name>A0A151ATV9_9FIRM</name>
<protein>
    <submittedName>
        <fullName evidence="3">Tripartite tricarboxylate transporter TctB family protein</fullName>
    </submittedName>
</protein>
<dbReference type="Pfam" id="PF07331">
    <property type="entry name" value="TctB"/>
    <property type="match status" value="1"/>
</dbReference>
<evidence type="ECO:0000313" key="4">
    <source>
        <dbReference type="Proteomes" id="UP000075670"/>
    </source>
</evidence>
<feature type="domain" description="DUF1468" evidence="2">
    <location>
        <begin position="11"/>
        <end position="147"/>
    </location>
</feature>
<dbReference type="PATRIC" id="fig|1122241.3.peg.2878"/>
<feature type="transmembrane region" description="Helical" evidence="1">
    <location>
        <begin position="124"/>
        <end position="146"/>
    </location>
</feature>
<keyword evidence="1" id="KW-1133">Transmembrane helix</keyword>
<feature type="transmembrane region" description="Helical" evidence="1">
    <location>
        <begin position="39"/>
        <end position="60"/>
    </location>
</feature>
<keyword evidence="1" id="KW-0472">Membrane</keyword>
<keyword evidence="4" id="KW-1185">Reference proteome</keyword>
<evidence type="ECO:0000259" key="2">
    <source>
        <dbReference type="Pfam" id="PF07331"/>
    </source>
</evidence>
<proteinExistence type="predicted"/>
<feature type="transmembrane region" description="Helical" evidence="1">
    <location>
        <begin position="7"/>
        <end position="27"/>
    </location>
</feature>
<dbReference type="RefSeq" id="WP_062285567.1">
    <property type="nucleotide sequence ID" value="NZ_LTBC01000016.1"/>
</dbReference>
<dbReference type="Proteomes" id="UP000075670">
    <property type="component" value="Unassembled WGS sequence"/>
</dbReference>
<keyword evidence="1" id="KW-0812">Transmembrane</keyword>
<sequence>MGRKSEFIFTLGVTGWGLLIAFMSYQLGIGSLQQPGGGLFPLLAGSLIFAFGALLLVDYLKTGFVRTSSEMMFEEGGVQRFIGTLVSLVAWLVFMPWLGYIIVTFLVALALFKVMGLEGWLRPILLSLSVVLFFYVLFEVCFYIDLPRGILG</sequence>
<gene>
    <name evidence="3" type="ORF">MOMUL_27080</name>
</gene>
<dbReference type="EMBL" id="LTBC01000016">
    <property type="protein sequence ID" value="KYH31033.1"/>
    <property type="molecule type" value="Genomic_DNA"/>
</dbReference>
<dbReference type="OrthoDB" id="1807861at2"/>
<feature type="transmembrane region" description="Helical" evidence="1">
    <location>
        <begin position="81"/>
        <end position="112"/>
    </location>
</feature>
<evidence type="ECO:0000256" key="1">
    <source>
        <dbReference type="SAM" id="Phobius"/>
    </source>
</evidence>
<comment type="caution">
    <text evidence="3">The sequence shown here is derived from an EMBL/GenBank/DDBJ whole genome shotgun (WGS) entry which is preliminary data.</text>
</comment>